<reference evidence="1 2" key="1">
    <citation type="submission" date="2020-02" db="EMBL/GenBank/DDBJ databases">
        <title>Genome sequence of the type strain CGMCC 1.15528 of Mesorhizobium zhangyense.</title>
        <authorList>
            <person name="Gao J."/>
            <person name="Sun J."/>
        </authorList>
    </citation>
    <scope>NUCLEOTIDE SEQUENCE [LARGE SCALE GENOMIC DNA]</scope>
    <source>
        <strain evidence="1 2">CGMCC 1.15528</strain>
    </source>
</reference>
<sequence length="177" mass="19708">MSEDNCDIPAPASTGIFIPEEIFLYGVKLNRKEDYADIYAGDGQELRVQLNRNKLVSRNNYSIVAAYGYAYEGYCYRFDRVRLLVVTVSKDEDPVGCGYDFEKASTPAAKAGGAPTSPAPKYRMWRIMADTKMLELATAFNDAKTLILDANLPGVRAPNSYSITVRMAHRGGRMTRD</sequence>
<comment type="caution">
    <text evidence="1">The sequence shown here is derived from an EMBL/GenBank/DDBJ whole genome shotgun (WGS) entry which is preliminary data.</text>
</comment>
<accession>A0A7C9VAU3</accession>
<gene>
    <name evidence="1" type="ORF">G6N74_02615</name>
</gene>
<proteinExistence type="predicted"/>
<organism evidence="1 2">
    <name type="scientific">Mesorhizobium zhangyense</name>
    <dbReference type="NCBI Taxonomy" id="1776730"/>
    <lineage>
        <taxon>Bacteria</taxon>
        <taxon>Pseudomonadati</taxon>
        <taxon>Pseudomonadota</taxon>
        <taxon>Alphaproteobacteria</taxon>
        <taxon>Hyphomicrobiales</taxon>
        <taxon>Phyllobacteriaceae</taxon>
        <taxon>Mesorhizobium</taxon>
    </lineage>
</organism>
<evidence type="ECO:0000313" key="1">
    <source>
        <dbReference type="EMBL" id="NGN39948.1"/>
    </source>
</evidence>
<protein>
    <submittedName>
        <fullName evidence="1">Uncharacterized protein</fullName>
    </submittedName>
</protein>
<name>A0A7C9VAU3_9HYPH</name>
<dbReference type="RefSeq" id="WP_165113922.1">
    <property type="nucleotide sequence ID" value="NZ_JAAKZG010000001.1"/>
</dbReference>
<evidence type="ECO:0000313" key="2">
    <source>
        <dbReference type="Proteomes" id="UP000481252"/>
    </source>
</evidence>
<dbReference type="EMBL" id="JAAKZG010000001">
    <property type="protein sequence ID" value="NGN39948.1"/>
    <property type="molecule type" value="Genomic_DNA"/>
</dbReference>
<dbReference type="Proteomes" id="UP000481252">
    <property type="component" value="Unassembled WGS sequence"/>
</dbReference>
<keyword evidence="2" id="KW-1185">Reference proteome</keyword>
<dbReference type="AlphaFoldDB" id="A0A7C9VAU3"/>